<dbReference type="Proteomes" id="UP000286031">
    <property type="component" value="Unassembled WGS sequence"/>
</dbReference>
<dbReference type="EMBL" id="QSBI01000002">
    <property type="protein sequence ID" value="RGX12917.1"/>
    <property type="molecule type" value="Genomic_DNA"/>
</dbReference>
<proteinExistence type="predicted"/>
<organism evidence="1 2">
    <name type="scientific">Bacteroides ovatus</name>
    <dbReference type="NCBI Taxonomy" id="28116"/>
    <lineage>
        <taxon>Bacteria</taxon>
        <taxon>Pseudomonadati</taxon>
        <taxon>Bacteroidota</taxon>
        <taxon>Bacteroidia</taxon>
        <taxon>Bacteroidales</taxon>
        <taxon>Bacteroidaceae</taxon>
        <taxon>Bacteroides</taxon>
    </lineage>
</organism>
<sequence length="699" mass="79612">MRTQKIMKWSFLAVMLLGNISISCTKYDTPDFVEETGGVSGNLSVKKNVLWINLEGAGGGDLVKNAFPDDGVVKGLLPRSRYAWNGLESEHIDDTYTPTAENAIACASMLTGNIPMRHGIADETYLSEVYFDPDYDESMKAYPGFFQYIVDYDKSMKTLAVTPWKTQNQELLEKAGTTVTTTSDEETLNTVLQQIDNENNRVIYLSFRDVLDAAKSGGGWKDSNTQYINAMHKMDGYIGQLLEAIRARPEYYYEDWLIMITSNHGGTADGRYGGMSLEERNMFGIFYYEHFSKGKEMNPGLVEDVLCFDQSFQGVVIDSIEPTPDKKGIETMRQIYSLDSLDSGMTVEIIMAARPSIGRSYVPGDQNGKNLFGKRRWNMSLTHTYASALGSFYGKNDGTDGQRTAAFLNPMIHTYTSTVKLYDTEAHIQKDWVDEVIDQWGNVTEGYNKMTPKRKGKVAVYSYYDGLKKTTKSTDADLDWSIADYVDNTNLTLYGGMSNLCRYILELRIWNKELSPAEVKQYSNKLKLSPSDPMYGNLIGYWQFYKGEDGQYLKDDSIVVNQIKQVKKRVKVGDREEEQFLDTEGLRLRKKFTASNNKSYYTYVEKEDLKYQTLTNTLYQTIESEGRMMESVLPVPTVLQWLDISFPLETTRETGANAFKTSKLDGVAYPWDGENNRAVWRGMFLGDYTVDLEWREYEK</sequence>
<accession>A0A413A984</accession>
<gene>
    <name evidence="1" type="ORF">DWV35_01775</name>
</gene>
<name>A0A413A984_BACOV</name>
<comment type="caution">
    <text evidence="1">The sequence shown here is derived from an EMBL/GenBank/DDBJ whole genome shotgun (WGS) entry which is preliminary data.</text>
</comment>
<dbReference type="SUPFAM" id="SSF49899">
    <property type="entry name" value="Concanavalin A-like lectins/glucanases"/>
    <property type="match status" value="1"/>
</dbReference>
<dbReference type="InterPro" id="IPR017850">
    <property type="entry name" value="Alkaline_phosphatase_core_sf"/>
</dbReference>
<dbReference type="Gene3D" id="3.40.720.10">
    <property type="entry name" value="Alkaline Phosphatase, subunit A"/>
    <property type="match status" value="1"/>
</dbReference>
<dbReference type="InterPro" id="IPR002591">
    <property type="entry name" value="Phosphodiest/P_Trfase"/>
</dbReference>
<dbReference type="Gene3D" id="2.60.120.200">
    <property type="match status" value="1"/>
</dbReference>
<protein>
    <submittedName>
        <fullName evidence="1">Uncharacterized protein</fullName>
    </submittedName>
</protein>
<dbReference type="InterPro" id="IPR013320">
    <property type="entry name" value="ConA-like_dom_sf"/>
</dbReference>
<dbReference type="Pfam" id="PF01663">
    <property type="entry name" value="Phosphodiest"/>
    <property type="match status" value="1"/>
</dbReference>
<dbReference type="SUPFAM" id="SSF53649">
    <property type="entry name" value="Alkaline phosphatase-like"/>
    <property type="match status" value="1"/>
</dbReference>
<dbReference type="AlphaFoldDB" id="A0A413A984"/>
<dbReference type="GO" id="GO:0005975">
    <property type="term" value="P:carbohydrate metabolic process"/>
    <property type="evidence" value="ECO:0007669"/>
    <property type="project" value="UniProtKB-ARBA"/>
</dbReference>
<evidence type="ECO:0000313" key="1">
    <source>
        <dbReference type="EMBL" id="RGX12917.1"/>
    </source>
</evidence>
<dbReference type="GO" id="GO:0004553">
    <property type="term" value="F:hydrolase activity, hydrolyzing O-glycosyl compounds"/>
    <property type="evidence" value="ECO:0007669"/>
    <property type="project" value="UniProtKB-ARBA"/>
</dbReference>
<dbReference type="RefSeq" id="WP_004306056.1">
    <property type="nucleotide sequence ID" value="NZ_CABKQC010000007.1"/>
</dbReference>
<reference evidence="1 2" key="1">
    <citation type="submission" date="2018-08" db="EMBL/GenBank/DDBJ databases">
        <title>A genome reference for cultivated species of the human gut microbiota.</title>
        <authorList>
            <person name="Zou Y."/>
            <person name="Xue W."/>
            <person name="Luo G."/>
        </authorList>
    </citation>
    <scope>NUCLEOTIDE SEQUENCE [LARGE SCALE GENOMIC DNA]</scope>
    <source>
        <strain evidence="1 2">AF04-46</strain>
    </source>
</reference>
<evidence type="ECO:0000313" key="2">
    <source>
        <dbReference type="Proteomes" id="UP000286031"/>
    </source>
</evidence>
<dbReference type="PROSITE" id="PS51257">
    <property type="entry name" value="PROKAR_LIPOPROTEIN"/>
    <property type="match status" value="1"/>
</dbReference>